<dbReference type="Proteomes" id="UP000551499">
    <property type="component" value="Unassembled WGS sequence"/>
</dbReference>
<protein>
    <submittedName>
        <fullName evidence="2">PEP-CTERM sorting domain-containing protein</fullName>
    </submittedName>
</protein>
<dbReference type="NCBIfam" id="TIGR04155">
    <property type="entry name" value="cyano_PEP"/>
    <property type="match status" value="1"/>
</dbReference>
<reference evidence="2 3" key="1">
    <citation type="submission" date="2020-07" db="EMBL/GenBank/DDBJ databases">
        <title>Genomes of two Microcystis aeruginosa (Cyanobacteria) strains from Florida (USA) with disparate toxicogenic potential.</title>
        <authorList>
            <person name="Lefler F.W."/>
            <person name="Barbosa M."/>
            <person name="Berthold D.E."/>
            <person name="Laughinghouse H.D. IV."/>
        </authorList>
    </citation>
    <scope>NUCLEOTIDE SEQUENCE [LARGE SCALE GENOMIC DNA]</scope>
    <source>
        <strain evidence="2 3">BLCCF108</strain>
    </source>
</reference>
<keyword evidence="1" id="KW-0812">Transmembrane</keyword>
<accession>A0A841UIM1</accession>
<gene>
    <name evidence="2" type="ORF">H0902_05035</name>
</gene>
<keyword evidence="1" id="KW-0472">Membrane</keyword>
<dbReference type="EMBL" id="JACEGB010000082">
    <property type="protein sequence ID" value="MBC1190218.1"/>
    <property type="molecule type" value="Genomic_DNA"/>
</dbReference>
<dbReference type="AlphaFoldDB" id="A0A841UIM1"/>
<dbReference type="InterPro" id="IPR026374">
    <property type="entry name" value="Cyano_PEP"/>
</dbReference>
<keyword evidence="1" id="KW-1133">Transmembrane helix</keyword>
<feature type="transmembrane region" description="Helical" evidence="1">
    <location>
        <begin position="15"/>
        <end position="32"/>
    </location>
</feature>
<sequence length="42" mass="4421">MSTVAVPVPVPESEPLAMLGLVTVIGFGTGLRRKLAKNSQKK</sequence>
<evidence type="ECO:0000313" key="3">
    <source>
        <dbReference type="Proteomes" id="UP000551499"/>
    </source>
</evidence>
<dbReference type="InterPro" id="IPR013424">
    <property type="entry name" value="Ice-binding_C"/>
</dbReference>
<organism evidence="2 3">
    <name type="scientific">Microcystis aeruginosa BLCC-F108</name>
    <dbReference type="NCBI Taxonomy" id="2755317"/>
    <lineage>
        <taxon>Bacteria</taxon>
        <taxon>Bacillati</taxon>
        <taxon>Cyanobacteriota</taxon>
        <taxon>Cyanophyceae</taxon>
        <taxon>Oscillatoriophycideae</taxon>
        <taxon>Chroococcales</taxon>
        <taxon>Microcystaceae</taxon>
        <taxon>Microcystis</taxon>
    </lineage>
</organism>
<proteinExistence type="predicted"/>
<dbReference type="NCBIfam" id="TIGR02595">
    <property type="entry name" value="PEP_CTERM"/>
    <property type="match status" value="1"/>
</dbReference>
<comment type="caution">
    <text evidence="2">The sequence shown here is derived from an EMBL/GenBank/DDBJ whole genome shotgun (WGS) entry which is preliminary data.</text>
</comment>
<name>A0A841UIM1_MICAE</name>
<evidence type="ECO:0000256" key="1">
    <source>
        <dbReference type="SAM" id="Phobius"/>
    </source>
</evidence>
<evidence type="ECO:0000313" key="2">
    <source>
        <dbReference type="EMBL" id="MBC1190218.1"/>
    </source>
</evidence>